<evidence type="ECO:0000256" key="3">
    <source>
        <dbReference type="ARBA" id="ARBA00022490"/>
    </source>
</evidence>
<comment type="similarity">
    <text evidence="2">Belongs to the tektin family.</text>
</comment>
<protein>
    <recommendedName>
        <fullName evidence="9">Tektin</fullName>
    </recommendedName>
</protein>
<evidence type="ECO:0000256" key="6">
    <source>
        <dbReference type="SAM" id="MobiDB-lite"/>
    </source>
</evidence>
<keyword evidence="8" id="KW-1185">Reference proteome</keyword>
<evidence type="ECO:0000313" key="7">
    <source>
        <dbReference type="EMBL" id="KAK2112579.1"/>
    </source>
</evidence>
<proteinExistence type="inferred from homology"/>
<evidence type="ECO:0008006" key="9">
    <source>
        <dbReference type="Google" id="ProtNLM"/>
    </source>
</evidence>
<keyword evidence="4 5" id="KW-0175">Coiled coil</keyword>
<feature type="region of interest" description="Disordered" evidence="6">
    <location>
        <begin position="410"/>
        <end position="441"/>
    </location>
</feature>
<name>A0ABQ9VT73_SAGOE</name>
<feature type="compositionally biased region" description="Low complexity" evidence="6">
    <location>
        <begin position="259"/>
        <end position="270"/>
    </location>
</feature>
<dbReference type="EMBL" id="JASSZA010000005">
    <property type="protein sequence ID" value="KAK2112579.1"/>
    <property type="molecule type" value="Genomic_DNA"/>
</dbReference>
<feature type="compositionally biased region" description="Low complexity" evidence="6">
    <location>
        <begin position="82"/>
        <end position="97"/>
    </location>
</feature>
<gene>
    <name evidence="7" type="ORF">P7K49_012326</name>
</gene>
<dbReference type="InterPro" id="IPR048256">
    <property type="entry name" value="Tektin-like"/>
</dbReference>
<comment type="subcellular location">
    <subcellularLocation>
        <location evidence="1">Cytoplasm</location>
    </subcellularLocation>
</comment>
<dbReference type="Pfam" id="PF03148">
    <property type="entry name" value="Tektin"/>
    <property type="match status" value="2"/>
</dbReference>
<dbReference type="Proteomes" id="UP001266305">
    <property type="component" value="Unassembled WGS sequence"/>
</dbReference>
<evidence type="ECO:0000313" key="8">
    <source>
        <dbReference type="Proteomes" id="UP001266305"/>
    </source>
</evidence>
<dbReference type="PANTHER" id="PTHR19960:SF12">
    <property type="entry name" value="TEKTIN-4"/>
    <property type="match status" value="1"/>
</dbReference>
<evidence type="ECO:0000256" key="5">
    <source>
        <dbReference type="SAM" id="Coils"/>
    </source>
</evidence>
<feature type="compositionally biased region" description="Basic and acidic residues" evidence="6">
    <location>
        <begin position="71"/>
        <end position="81"/>
    </location>
</feature>
<sequence>MSQTDVLLTKEPAPQTVPPCELPCKVSEVARNTGAYTSSGLATSGFRTAKYLLEEWFQNCHARYHQAFADRDKSERQRHESQQLAAETQALAQRTQQDSTRRVGERLQDTHGWKSELQREVEALTAETDLLLAQKQRLERALDATEVPFSIATDNLQCRERRQHPNLVRDHVETELLKVPAAWVGQDLWAQRGGALAVHVDKPRGLREPSPLHEAELIRNIQELLKRTIMQAVSQIRFRPAWGSEWPEPSRTSDPQPPSLGSRSWSLLSRRAARDRPARSLPLEAGIGAQPAAGRVPSRALLGHTPRPYPAPPQAEPGAQGDLRDGLVGQGGGLQHRRDLRTLPQPEHRGAVSSALRLVPGEVGPNPAPALTLAVVAPPPRLGIPAGLFPQPGQEALNREGIRATVCPGDEKVSKTPSSAQRAHSCGAQSPGDRTGWGRGQPQALEGLHFAHGRQRAREHRHWRAANSRVREGDTGTGLRGVARGALESVRALQELGARAGHGGEGSWGAGQGPQPLQRLRAPFLAAPACSASTPETWAKFTQDNLCRAQRERLASANLRVLVDCILRDTSEDLRLQCDAVNLAFGRRCEELEDARHKLQHHLHEVGRPESLGRLPSSPTTLPPCHLAWALNTSLLCTPHPEGPQKQMPVLLQSA</sequence>
<dbReference type="InterPro" id="IPR000435">
    <property type="entry name" value="Tektins"/>
</dbReference>
<organism evidence="7 8">
    <name type="scientific">Saguinus oedipus</name>
    <name type="common">Cotton-top tamarin</name>
    <name type="synonym">Oedipomidas oedipus</name>
    <dbReference type="NCBI Taxonomy" id="9490"/>
    <lineage>
        <taxon>Eukaryota</taxon>
        <taxon>Metazoa</taxon>
        <taxon>Chordata</taxon>
        <taxon>Craniata</taxon>
        <taxon>Vertebrata</taxon>
        <taxon>Euteleostomi</taxon>
        <taxon>Mammalia</taxon>
        <taxon>Eutheria</taxon>
        <taxon>Euarchontoglires</taxon>
        <taxon>Primates</taxon>
        <taxon>Haplorrhini</taxon>
        <taxon>Platyrrhini</taxon>
        <taxon>Cebidae</taxon>
        <taxon>Callitrichinae</taxon>
        <taxon>Saguinus</taxon>
    </lineage>
</organism>
<evidence type="ECO:0000256" key="4">
    <source>
        <dbReference type="ARBA" id="ARBA00023054"/>
    </source>
</evidence>
<evidence type="ECO:0000256" key="2">
    <source>
        <dbReference type="ARBA" id="ARBA00007209"/>
    </source>
</evidence>
<feature type="region of interest" description="Disordered" evidence="6">
    <location>
        <begin position="243"/>
        <end position="348"/>
    </location>
</feature>
<feature type="compositionally biased region" description="Basic and acidic residues" evidence="6">
    <location>
        <begin position="336"/>
        <end position="348"/>
    </location>
</feature>
<reference evidence="7 8" key="1">
    <citation type="submission" date="2023-05" db="EMBL/GenBank/DDBJ databases">
        <title>B98-5 Cell Line De Novo Hybrid Assembly: An Optical Mapping Approach.</title>
        <authorList>
            <person name="Kananen K."/>
            <person name="Auerbach J.A."/>
            <person name="Kautto E."/>
            <person name="Blachly J.S."/>
        </authorList>
    </citation>
    <scope>NUCLEOTIDE SEQUENCE [LARGE SCALE GENOMIC DNA]</scope>
    <source>
        <strain evidence="7">B95-8</strain>
        <tissue evidence="7">Cell line</tissue>
    </source>
</reference>
<feature type="region of interest" description="Disordered" evidence="6">
    <location>
        <begin position="71"/>
        <end position="107"/>
    </location>
</feature>
<feature type="coiled-coil region" evidence="5">
    <location>
        <begin position="114"/>
        <end position="141"/>
    </location>
</feature>
<accession>A0ABQ9VT73</accession>
<comment type="caution">
    <text evidence="7">The sequence shown here is derived from an EMBL/GenBank/DDBJ whole genome shotgun (WGS) entry which is preliminary data.</text>
</comment>
<keyword evidence="3" id="KW-0963">Cytoplasm</keyword>
<dbReference type="PANTHER" id="PTHR19960">
    <property type="entry name" value="TEKTIN"/>
    <property type="match status" value="1"/>
</dbReference>
<evidence type="ECO:0000256" key="1">
    <source>
        <dbReference type="ARBA" id="ARBA00004496"/>
    </source>
</evidence>